<dbReference type="Gene3D" id="2.115.10.20">
    <property type="entry name" value="Glycosyl hydrolase domain, family 43"/>
    <property type="match status" value="1"/>
</dbReference>
<dbReference type="HOGENOM" id="CLU_983302_0_0_11"/>
<name>F5XFD5_MICPN</name>
<dbReference type="InterPro" id="IPR023296">
    <property type="entry name" value="Glyco_hydro_beta-prop_sf"/>
</dbReference>
<evidence type="ECO:0008006" key="3">
    <source>
        <dbReference type="Google" id="ProtNLM"/>
    </source>
</evidence>
<dbReference type="eggNOG" id="COG1621">
    <property type="taxonomic scope" value="Bacteria"/>
</dbReference>
<evidence type="ECO:0000313" key="2">
    <source>
        <dbReference type="Proteomes" id="UP000007947"/>
    </source>
</evidence>
<gene>
    <name evidence="1" type="ordered locus">MLP_48590</name>
</gene>
<proteinExistence type="predicted"/>
<reference evidence="1 2" key="1">
    <citation type="submission" date="2011-05" db="EMBL/GenBank/DDBJ databases">
        <title>Whole genome sequence of Microlunatus phosphovorus NM-1.</title>
        <authorList>
            <person name="Hosoyama A."/>
            <person name="Sasaki K."/>
            <person name="Harada T."/>
            <person name="Igarashi R."/>
            <person name="Kawakoshi A."/>
            <person name="Sasagawa M."/>
            <person name="Fukada J."/>
            <person name="Nakamura S."/>
            <person name="Katano Y."/>
            <person name="Hanada S."/>
            <person name="Kamagata Y."/>
            <person name="Nakamura N."/>
            <person name="Yamazaki S."/>
            <person name="Fujita N."/>
        </authorList>
    </citation>
    <scope>NUCLEOTIDE SEQUENCE [LARGE SCALE GENOMIC DNA]</scope>
    <source>
        <strain evidence="2">ATCC 700054 / DSM 10555 / JCM 9379 / NBRC 101784 / NCIMB 13414 / VKM Ac-1990 / NM-1</strain>
    </source>
</reference>
<dbReference type="SUPFAM" id="SSF75005">
    <property type="entry name" value="Arabinanase/levansucrase/invertase"/>
    <property type="match status" value="1"/>
</dbReference>
<dbReference type="STRING" id="1032480.MLP_48590"/>
<protein>
    <recommendedName>
        <fullName evidence="3">Glycosyl hydrolase family 32 N-terminal domain-containing protein</fullName>
    </recommendedName>
</protein>
<organism evidence="1 2">
    <name type="scientific">Microlunatus phosphovorus (strain ATCC 700054 / DSM 10555 / JCM 9379 / NBRC 101784 / NCIMB 13414 / VKM Ac-1990 / NM-1)</name>
    <dbReference type="NCBI Taxonomy" id="1032480"/>
    <lineage>
        <taxon>Bacteria</taxon>
        <taxon>Bacillati</taxon>
        <taxon>Actinomycetota</taxon>
        <taxon>Actinomycetes</taxon>
        <taxon>Propionibacteriales</taxon>
        <taxon>Propionibacteriaceae</taxon>
        <taxon>Microlunatus</taxon>
    </lineage>
</organism>
<dbReference type="Proteomes" id="UP000007947">
    <property type="component" value="Chromosome"/>
</dbReference>
<evidence type="ECO:0000313" key="1">
    <source>
        <dbReference type="EMBL" id="BAK37873.1"/>
    </source>
</evidence>
<dbReference type="EMBL" id="AP012204">
    <property type="protein sequence ID" value="BAK37873.1"/>
    <property type="molecule type" value="Genomic_DNA"/>
</dbReference>
<accession>F5XFD5</accession>
<dbReference type="AlphaFoldDB" id="F5XFD5"/>
<sequence length="299" mass="32463">MRVVVLRSDLVLPSFDQARVVVPAPDSGAGNWAGAASAVLHEGTFWLTYRVRRPIMAGRGVSVVVARSADGVSFDTVCEIQREVFSADSFERPVLVPLPTGGWRLYLSCATPNSKHWWIEAIEAARPDALPDGQRTVVLPGDETVAVKDPVITVDETHGWRMWVCCHPLDVRGAEDRMWTSYATSSDGLAWTVESDVLRPSSSWDARGARVTAVVAEEPLAVFYDGRATAEDNWFETTGIAVDRDGVLVPIGDGPVLVSPEGDGAFRYVSAVPLSDGRTRFYFEAARADGSHDLMTSIG</sequence>
<dbReference type="KEGG" id="mph:MLP_48590"/>
<keyword evidence="2" id="KW-1185">Reference proteome</keyword>